<dbReference type="EC" id="4.3.2.1" evidence="2 6"/>
<proteinExistence type="inferred from homology"/>
<organism evidence="9">
    <name type="scientific">uncultured Anaerotruncus sp</name>
    <dbReference type="NCBI Taxonomy" id="905011"/>
    <lineage>
        <taxon>Bacteria</taxon>
        <taxon>Bacillati</taxon>
        <taxon>Bacillota</taxon>
        <taxon>Clostridia</taxon>
        <taxon>Eubacteriales</taxon>
        <taxon>Oscillospiraceae</taxon>
        <taxon>Anaerotruncus</taxon>
        <taxon>environmental samples</taxon>
    </lineage>
</organism>
<dbReference type="FunFam" id="1.10.40.30:FF:000001">
    <property type="entry name" value="Argininosuccinate lyase"/>
    <property type="match status" value="1"/>
</dbReference>
<dbReference type="Gene3D" id="1.10.40.30">
    <property type="entry name" value="Fumarase/aspartase (C-terminal domain)"/>
    <property type="match status" value="1"/>
</dbReference>
<feature type="domain" description="Argininosuccinate lyase C-terminal" evidence="8">
    <location>
        <begin position="368"/>
        <end position="435"/>
    </location>
</feature>
<comment type="subcellular location">
    <subcellularLocation>
        <location evidence="6">Cytoplasm</location>
    </subcellularLocation>
</comment>
<dbReference type="Pfam" id="PF00206">
    <property type="entry name" value="Lyase_1"/>
    <property type="match status" value="1"/>
</dbReference>
<protein>
    <recommendedName>
        <fullName evidence="2 6">Argininosuccinate lyase</fullName>
        <shortName evidence="6">ASAL</shortName>
        <ecNumber evidence="2 6">4.3.2.1</ecNumber>
    </recommendedName>
    <alternativeName>
        <fullName evidence="6">Arginosuccinase</fullName>
    </alternativeName>
</protein>
<evidence type="ECO:0000256" key="3">
    <source>
        <dbReference type="ARBA" id="ARBA00022571"/>
    </source>
</evidence>
<dbReference type="InterPro" id="IPR024083">
    <property type="entry name" value="Fumarase/histidase_N"/>
</dbReference>
<evidence type="ECO:0000256" key="5">
    <source>
        <dbReference type="ARBA" id="ARBA00023239"/>
    </source>
</evidence>
<dbReference type="NCBIfam" id="TIGR00838">
    <property type="entry name" value="argH"/>
    <property type="match status" value="1"/>
</dbReference>
<dbReference type="InterPro" id="IPR000362">
    <property type="entry name" value="Fumarate_lyase_fam"/>
</dbReference>
<evidence type="ECO:0000256" key="1">
    <source>
        <dbReference type="ARBA" id="ARBA00004941"/>
    </source>
</evidence>
<comment type="pathway">
    <text evidence="1 6">Amino-acid biosynthesis; L-arginine biosynthesis; L-arginine from L-ornithine and carbamoyl phosphate: step 3/3.</text>
</comment>
<keyword evidence="6" id="KW-0963">Cytoplasm</keyword>
<dbReference type="AlphaFoldDB" id="A0A1C6IS75"/>
<dbReference type="EMBL" id="FMHG01000001">
    <property type="protein sequence ID" value="SCJ72696.1"/>
    <property type="molecule type" value="Genomic_DNA"/>
</dbReference>
<dbReference type="GO" id="GO:0042450">
    <property type="term" value="P:L-arginine biosynthetic process via ornithine"/>
    <property type="evidence" value="ECO:0007669"/>
    <property type="project" value="UniProtKB-UniRule"/>
</dbReference>
<dbReference type="PANTHER" id="PTHR43814:SF1">
    <property type="entry name" value="ARGININOSUCCINATE LYASE"/>
    <property type="match status" value="1"/>
</dbReference>
<dbReference type="PROSITE" id="PS00163">
    <property type="entry name" value="FUMARATE_LYASES"/>
    <property type="match status" value="1"/>
</dbReference>
<dbReference type="InterPro" id="IPR020557">
    <property type="entry name" value="Fumarate_lyase_CS"/>
</dbReference>
<dbReference type="PRINTS" id="PR00145">
    <property type="entry name" value="ARGSUCLYASE"/>
</dbReference>
<comment type="similarity">
    <text evidence="6">Belongs to the lyase 1 family. Argininosuccinate lyase subfamily.</text>
</comment>
<keyword evidence="4 6" id="KW-0028">Amino-acid biosynthesis</keyword>
<dbReference type="InterPro" id="IPR029419">
    <property type="entry name" value="Arg_succ_lyase_C"/>
</dbReference>
<dbReference type="PANTHER" id="PTHR43814">
    <property type="entry name" value="ARGININOSUCCINATE LYASE"/>
    <property type="match status" value="1"/>
</dbReference>
<dbReference type="CDD" id="cd01359">
    <property type="entry name" value="Argininosuccinate_lyase"/>
    <property type="match status" value="1"/>
</dbReference>
<dbReference type="UniPathway" id="UPA00068">
    <property type="reaction ID" value="UER00114"/>
</dbReference>
<dbReference type="InterPro" id="IPR009049">
    <property type="entry name" value="Argininosuccinate_lyase"/>
</dbReference>
<evidence type="ECO:0000313" key="9">
    <source>
        <dbReference type="EMBL" id="SCJ72696.1"/>
    </source>
</evidence>
<dbReference type="InterPro" id="IPR008948">
    <property type="entry name" value="L-Aspartase-like"/>
</dbReference>
<evidence type="ECO:0000256" key="2">
    <source>
        <dbReference type="ARBA" id="ARBA00012338"/>
    </source>
</evidence>
<dbReference type="GO" id="GO:0004056">
    <property type="term" value="F:argininosuccinate lyase activity"/>
    <property type="evidence" value="ECO:0007669"/>
    <property type="project" value="UniProtKB-UniRule"/>
</dbReference>
<accession>A0A1C6IS75</accession>
<comment type="catalytic activity">
    <reaction evidence="6">
        <text>2-(N(omega)-L-arginino)succinate = fumarate + L-arginine</text>
        <dbReference type="Rhea" id="RHEA:24020"/>
        <dbReference type="ChEBI" id="CHEBI:29806"/>
        <dbReference type="ChEBI" id="CHEBI:32682"/>
        <dbReference type="ChEBI" id="CHEBI:57472"/>
        <dbReference type="EC" id="4.3.2.1"/>
    </reaction>
</comment>
<dbReference type="SUPFAM" id="SSF48557">
    <property type="entry name" value="L-aspartase-like"/>
    <property type="match status" value="1"/>
</dbReference>
<feature type="domain" description="Fumarate lyase N-terminal" evidence="7">
    <location>
        <begin position="12"/>
        <end position="305"/>
    </location>
</feature>
<dbReference type="GO" id="GO:0005829">
    <property type="term" value="C:cytosol"/>
    <property type="evidence" value="ECO:0007669"/>
    <property type="project" value="TreeGrafter"/>
</dbReference>
<evidence type="ECO:0000256" key="4">
    <source>
        <dbReference type="ARBA" id="ARBA00022605"/>
    </source>
</evidence>
<keyword evidence="5 6" id="KW-0456">Lyase</keyword>
<dbReference type="HAMAP" id="MF_00006">
    <property type="entry name" value="Arg_succ_lyase"/>
    <property type="match status" value="1"/>
</dbReference>
<name>A0A1C6IS75_9FIRM</name>
<dbReference type="Gene3D" id="1.20.200.10">
    <property type="entry name" value="Fumarase/aspartase (Central domain)"/>
    <property type="match status" value="1"/>
</dbReference>
<dbReference type="InterPro" id="IPR022761">
    <property type="entry name" value="Fumarate_lyase_N"/>
</dbReference>
<keyword evidence="3 6" id="KW-0055">Arginine biosynthesis</keyword>
<reference evidence="9" key="1">
    <citation type="submission" date="2015-09" db="EMBL/GenBank/DDBJ databases">
        <authorList>
            <consortium name="Pathogen Informatics"/>
        </authorList>
    </citation>
    <scope>NUCLEOTIDE SEQUENCE</scope>
    <source>
        <strain evidence="9">2789STDY5834896</strain>
    </source>
</reference>
<dbReference type="FunFam" id="1.20.200.10:FF:000015">
    <property type="entry name" value="argininosuccinate lyase isoform X2"/>
    <property type="match status" value="1"/>
</dbReference>
<sequence>MEHKTVTKLWGGRFRQDENELMEQFNNNLSNTTWLCGPDIQGSLAHVAMQVKCGLLTAQEGEQIAQGLQGILADVQSGALQMTNAYEDVHTFVEVHLIERIGDVGKKLHTARSRNDQVNTDMKLYVKQQTAYVIELVEKMQRTLQEKAAQNPCIMPGYTHLQRAQVVTFKYYLMAYHGMLQRDKKRLQSALDNMDLSPLGCGALAGTTHQIDRAFTAEQLGFSGVYANFIDGVSDRDYQLEVMSAFSILMMHLSRLSEEIILWSSQEFGFISLDDNYTTGSSIMPQKKNSDGAELIRGKTGRVYGDLMGLLTVMKGLPLAYNKDMQEDKEAFHDSLQTVILSLCMMERMIATLTVKKENMEKAVKKGFLNATEVADYLVGKGIPFRDAHGIVGQIVIYCEDHQKAIEELQLSELQQFCPVFDDGIYPYIDYHNILKKGIKKEML</sequence>
<gene>
    <name evidence="6 9" type="primary">argH</name>
    <name evidence="9" type="ORF">SAMEA3545359_01647</name>
</gene>
<evidence type="ECO:0000259" key="8">
    <source>
        <dbReference type="Pfam" id="PF14698"/>
    </source>
</evidence>
<dbReference type="Pfam" id="PF14698">
    <property type="entry name" value="ASL_C2"/>
    <property type="match status" value="1"/>
</dbReference>
<evidence type="ECO:0000256" key="6">
    <source>
        <dbReference type="HAMAP-Rule" id="MF_00006"/>
    </source>
</evidence>
<evidence type="ECO:0000259" key="7">
    <source>
        <dbReference type="Pfam" id="PF00206"/>
    </source>
</evidence>
<dbReference type="Gene3D" id="1.10.275.10">
    <property type="entry name" value="Fumarase/aspartase (N-terminal domain)"/>
    <property type="match status" value="1"/>
</dbReference>
<dbReference type="PRINTS" id="PR00149">
    <property type="entry name" value="FUMRATELYASE"/>
</dbReference>